<keyword evidence="1" id="KW-0732">Signal</keyword>
<evidence type="ECO:0000313" key="3">
    <source>
        <dbReference type="EMBL" id="MBB5048056.1"/>
    </source>
</evidence>
<dbReference type="InterPro" id="IPR029058">
    <property type="entry name" value="AB_hydrolase_fold"/>
</dbReference>
<dbReference type="SUPFAM" id="SSF53474">
    <property type="entry name" value="alpha/beta-Hydrolases"/>
    <property type="match status" value="1"/>
</dbReference>
<feature type="chain" id="PRO_5031418486" evidence="1">
    <location>
        <begin position="27"/>
        <end position="254"/>
    </location>
</feature>
<evidence type="ECO:0000313" key="4">
    <source>
        <dbReference type="Proteomes" id="UP000542353"/>
    </source>
</evidence>
<dbReference type="PANTHER" id="PTHR37017:SF11">
    <property type="entry name" value="ESTERASE_LIPASE_THIOESTERASE DOMAIN-CONTAINING PROTEIN"/>
    <property type="match status" value="1"/>
</dbReference>
<accession>A0A7W7Z4W0</accession>
<dbReference type="Proteomes" id="UP000542353">
    <property type="component" value="Unassembled WGS sequence"/>
</dbReference>
<sequence>MGLTRRSLALASTMLFALAAAVPARAAEPVKNVVIVHGALADGSGWRKVHDLLIAKGLNVSIVQPPMTTLEADVSAAKRMLDLQDGPSVLVGHSYGGMIITEAGNADNVASLVYVAAFQPDAGENLLELAGRTPAATTGIKPTSDEFLYLDPKVYAADFAADLPAADARFMANSQVLPSKVAFETRIKQPAWKTKKSWALIATADRAINPDLMRTMAKRAASTTVEVKSSHAVFMSQPQAVADLIEKASKAAAD</sequence>
<dbReference type="InterPro" id="IPR000073">
    <property type="entry name" value="AB_hydrolase_1"/>
</dbReference>
<dbReference type="Gene3D" id="3.40.50.1820">
    <property type="entry name" value="alpha/beta hydrolase"/>
    <property type="match status" value="1"/>
</dbReference>
<dbReference type="InterPro" id="IPR052897">
    <property type="entry name" value="Sec-Metab_Biosynth_Hydrolase"/>
</dbReference>
<dbReference type="Pfam" id="PF12697">
    <property type="entry name" value="Abhydrolase_6"/>
    <property type="match status" value="1"/>
</dbReference>
<organism evidence="3 4">
    <name type="scientific">Rhodopseudomonas rhenobacensis</name>
    <dbReference type="NCBI Taxonomy" id="87461"/>
    <lineage>
        <taxon>Bacteria</taxon>
        <taxon>Pseudomonadati</taxon>
        <taxon>Pseudomonadota</taxon>
        <taxon>Alphaproteobacteria</taxon>
        <taxon>Hyphomicrobiales</taxon>
        <taxon>Nitrobacteraceae</taxon>
        <taxon>Rhodopseudomonas</taxon>
    </lineage>
</organism>
<keyword evidence="4" id="KW-1185">Reference proteome</keyword>
<comment type="caution">
    <text evidence="3">The sequence shown here is derived from an EMBL/GenBank/DDBJ whole genome shotgun (WGS) entry which is preliminary data.</text>
</comment>
<evidence type="ECO:0000259" key="2">
    <source>
        <dbReference type="Pfam" id="PF12697"/>
    </source>
</evidence>
<dbReference type="PANTHER" id="PTHR37017">
    <property type="entry name" value="AB HYDROLASE-1 DOMAIN-CONTAINING PROTEIN-RELATED"/>
    <property type="match status" value="1"/>
</dbReference>
<gene>
    <name evidence="3" type="ORF">HNR60_002817</name>
</gene>
<proteinExistence type="predicted"/>
<protein>
    <submittedName>
        <fullName evidence="3">Pimeloyl-ACP methyl ester carboxylesterase</fullName>
    </submittedName>
</protein>
<dbReference type="EMBL" id="JACHIH010000017">
    <property type="protein sequence ID" value="MBB5048056.1"/>
    <property type="molecule type" value="Genomic_DNA"/>
</dbReference>
<evidence type="ECO:0000256" key="1">
    <source>
        <dbReference type="SAM" id="SignalP"/>
    </source>
</evidence>
<feature type="domain" description="AB hydrolase-1" evidence="2">
    <location>
        <begin position="33"/>
        <end position="243"/>
    </location>
</feature>
<reference evidence="3 4" key="1">
    <citation type="submission" date="2020-08" db="EMBL/GenBank/DDBJ databases">
        <title>Genomic Encyclopedia of Type Strains, Phase IV (KMG-IV): sequencing the most valuable type-strain genomes for metagenomic binning, comparative biology and taxonomic classification.</title>
        <authorList>
            <person name="Goeker M."/>
        </authorList>
    </citation>
    <scope>NUCLEOTIDE SEQUENCE [LARGE SCALE GENOMIC DNA]</scope>
    <source>
        <strain evidence="3 4">DSM 12706</strain>
    </source>
</reference>
<feature type="signal peptide" evidence="1">
    <location>
        <begin position="1"/>
        <end position="26"/>
    </location>
</feature>
<dbReference type="AlphaFoldDB" id="A0A7W7Z4W0"/>
<name>A0A7W7Z4W0_9BRAD</name>
<dbReference type="RefSeq" id="WP_430694933.1">
    <property type="nucleotide sequence ID" value="NZ_JACHIH010000017.1"/>
</dbReference>